<gene>
    <name evidence="7" type="ORF">SAPINGB_P006371</name>
</gene>
<dbReference type="GO" id="GO:0009898">
    <property type="term" value="C:cytoplasmic side of plasma membrane"/>
    <property type="evidence" value="ECO:0007669"/>
    <property type="project" value="TreeGrafter"/>
</dbReference>
<keyword evidence="3" id="KW-0967">Endosome</keyword>
<evidence type="ECO:0000256" key="2">
    <source>
        <dbReference type="ARBA" id="ARBA00006190"/>
    </source>
</evidence>
<sequence>MLTTELIELPTSFTKSRVHSLYSDFRKLAESNPEGYSANIAAWKSALWVVLGTPGLMPDTLLLTADADLIALFDTSLLGTPLALDTVFDQLVKDGTLIPLKQFVDPARAPIRSSRPWWSNVPTPRSAFSWALSKTGFYDPNWHSALNRVHGTLRPERYVAVSCIDTMSNLLLDAIRKDYAATSKTHHEVITIGTPGGYTRSVYTKELFYTLYNTLSVPPKTPPYTTSQRVSVNLSETDLDVLLEYLSKDKPRLVYKDDTIKIDLSAEQVSDLVPISEKDRAVANMRGTIEAVLHRVDTLSAHITVCEDKARVALAAGRKPVARYALRSRRLAQSSQESALGMLANLETTLHSIDTATDNAGVMAALQSGIHILTNLNSEIGSVEKVAELVDELDEAVADTEEIGRQIGTLSQVDEDLVEDELQELLQEQQELQLPSVPTTPLPKVEEKEEELLSSQLNKIQIS</sequence>
<protein>
    <recommendedName>
        <fullName evidence="4">Vacuolar-sorting protein SNF7</fullName>
    </recommendedName>
    <alternativeName>
        <fullName evidence="5">Vacuolar protein-sorting-associated protein 32</fullName>
    </alternativeName>
</protein>
<comment type="subcellular location">
    <subcellularLocation>
        <location evidence="1">Endosome</location>
    </subcellularLocation>
</comment>
<keyword evidence="8" id="KW-1185">Reference proteome</keyword>
<dbReference type="Proteomes" id="UP000398389">
    <property type="component" value="Unassembled WGS sequence"/>
</dbReference>
<dbReference type="RefSeq" id="XP_031856973.1">
    <property type="nucleotide sequence ID" value="XM_032001082.1"/>
</dbReference>
<dbReference type="GO" id="GO:0005771">
    <property type="term" value="C:multivesicular body"/>
    <property type="evidence" value="ECO:0007669"/>
    <property type="project" value="TreeGrafter"/>
</dbReference>
<dbReference type="EMBL" id="CABVLU010000005">
    <property type="protein sequence ID" value="VVT58762.1"/>
    <property type="molecule type" value="Genomic_DNA"/>
</dbReference>
<dbReference type="PANTHER" id="PTHR22761:SF10">
    <property type="entry name" value="GH13992P"/>
    <property type="match status" value="1"/>
</dbReference>
<feature type="compositionally biased region" description="Polar residues" evidence="6">
    <location>
        <begin position="454"/>
        <end position="463"/>
    </location>
</feature>
<comment type="similarity">
    <text evidence="2">Belongs to the SNF7 family.</text>
</comment>
<dbReference type="AlphaFoldDB" id="A0A5E8C5S8"/>
<evidence type="ECO:0000313" key="8">
    <source>
        <dbReference type="Proteomes" id="UP000398389"/>
    </source>
</evidence>
<evidence type="ECO:0000313" key="7">
    <source>
        <dbReference type="EMBL" id="VVT58762.1"/>
    </source>
</evidence>
<dbReference type="GO" id="GO:0000815">
    <property type="term" value="C:ESCRT III complex"/>
    <property type="evidence" value="ECO:0007669"/>
    <property type="project" value="TreeGrafter"/>
</dbReference>
<feature type="region of interest" description="Disordered" evidence="6">
    <location>
        <begin position="429"/>
        <end position="463"/>
    </location>
</feature>
<proteinExistence type="inferred from homology"/>
<accession>A0A5E8C5S8</accession>
<dbReference type="InterPro" id="IPR005024">
    <property type="entry name" value="Snf7_fam"/>
</dbReference>
<organism evidence="7 8">
    <name type="scientific">Magnusiomyces paraingens</name>
    <dbReference type="NCBI Taxonomy" id="2606893"/>
    <lineage>
        <taxon>Eukaryota</taxon>
        <taxon>Fungi</taxon>
        <taxon>Dikarya</taxon>
        <taxon>Ascomycota</taxon>
        <taxon>Saccharomycotina</taxon>
        <taxon>Dipodascomycetes</taxon>
        <taxon>Dipodascales</taxon>
        <taxon>Dipodascaceae</taxon>
        <taxon>Magnusiomyces</taxon>
    </lineage>
</organism>
<dbReference type="OrthoDB" id="10250120at2759"/>
<evidence type="ECO:0000256" key="1">
    <source>
        <dbReference type="ARBA" id="ARBA00004177"/>
    </source>
</evidence>
<evidence type="ECO:0000256" key="4">
    <source>
        <dbReference type="ARBA" id="ARBA00040017"/>
    </source>
</evidence>
<dbReference type="Pfam" id="PF03357">
    <property type="entry name" value="Snf7"/>
    <property type="match status" value="1"/>
</dbReference>
<reference evidence="7 8" key="1">
    <citation type="submission" date="2019-09" db="EMBL/GenBank/DDBJ databases">
        <authorList>
            <person name="Brejova B."/>
        </authorList>
    </citation>
    <scope>NUCLEOTIDE SEQUENCE [LARGE SCALE GENOMIC DNA]</scope>
</reference>
<dbReference type="GO" id="GO:0006900">
    <property type="term" value="P:vesicle budding from membrane"/>
    <property type="evidence" value="ECO:0007669"/>
    <property type="project" value="TreeGrafter"/>
</dbReference>
<evidence type="ECO:0000256" key="3">
    <source>
        <dbReference type="ARBA" id="ARBA00022753"/>
    </source>
</evidence>
<dbReference type="PANTHER" id="PTHR22761">
    <property type="entry name" value="CHARGED MULTIVESICULAR BODY PROTEIN"/>
    <property type="match status" value="1"/>
</dbReference>
<dbReference type="GO" id="GO:0032511">
    <property type="term" value="P:late endosome to vacuole transport via multivesicular body sorting pathway"/>
    <property type="evidence" value="ECO:0007669"/>
    <property type="project" value="TreeGrafter"/>
</dbReference>
<dbReference type="Gene3D" id="6.10.140.1230">
    <property type="match status" value="1"/>
</dbReference>
<name>A0A5E8C5S8_9ASCO</name>
<evidence type="ECO:0000256" key="5">
    <source>
        <dbReference type="ARBA" id="ARBA00042586"/>
    </source>
</evidence>
<evidence type="ECO:0000256" key="6">
    <source>
        <dbReference type="SAM" id="MobiDB-lite"/>
    </source>
</evidence>
<dbReference type="GeneID" id="43585182"/>